<feature type="compositionally biased region" description="Basic and acidic residues" evidence="1">
    <location>
        <begin position="13"/>
        <end position="40"/>
    </location>
</feature>
<dbReference type="Proteomes" id="UP000324629">
    <property type="component" value="Unassembled WGS sequence"/>
</dbReference>
<protein>
    <submittedName>
        <fullName evidence="2">Uncharacterized protein</fullName>
    </submittedName>
</protein>
<proteinExistence type="predicted"/>
<feature type="compositionally biased region" description="Basic and acidic residues" evidence="1">
    <location>
        <begin position="308"/>
        <end position="328"/>
    </location>
</feature>
<dbReference type="AlphaFoldDB" id="A0A5J4P495"/>
<keyword evidence="3" id="KW-1185">Reference proteome</keyword>
<accession>A0A5J4P495</accession>
<sequence>MLGNNENFGTTKKKVEKDPNEGRDDALSPQPKEGKHENKSKLKKKKAKTRSTDSGFNMEDESETLKPKDVRKLNITEIKLPGRAGEKKLVKKTMLNVGQEAENGKAVTRIKPLNEKHPLAESQRDYTLNGEKVMEIASVKKRKKSKVFTEAGTTPEIVDARQSAEAVDKAQNTRLEEADGKSPLQHQFPDSLHSAKDRNELRLNVKEDHNEEGQQRSRKSDKTKLRERESVQKYTKEDDIVGYEIPISGTARTETTESDRSGSESLPKHRNRKEPHGSLRGDLVGKTKGYRFCKRKHSVRDDSEQEKDESTDNHSEQYPKSYDHPKSRDRQRRRHWRRNSNGSEDGRFSGVYNTVITGDHRKGHKAHSLPPRIHKRTGSEDRDKCSCMSGRKRVADNYETKRLRCVCDCDSPRPISQCRDSRCGRPEDELIEVLSEMCSDMENRLLDETFHSVREIRQHHGVQGTCLGRYLSPDTLMLLDAIEHPISTSSMHGRKMGCKYSQGLPPQAPRRQVTETDMERPSCQCSSTVGLQSQKMNTTSASVINTCPIYYAVPQPVPVTAMATSPTQPTATWYQPPLPVSTPANVLLRSNPASLIAPHQVSPTPTIYSPLMVPNITVPAVQTSMLFPSFAYCQRI</sequence>
<feature type="region of interest" description="Disordered" evidence="1">
    <location>
        <begin position="141"/>
        <end position="386"/>
    </location>
</feature>
<name>A0A5J4P495_9TREM</name>
<feature type="compositionally biased region" description="Basic residues" evidence="1">
    <location>
        <begin position="329"/>
        <end position="338"/>
    </location>
</feature>
<evidence type="ECO:0000313" key="2">
    <source>
        <dbReference type="EMBL" id="KAA3682280.1"/>
    </source>
</evidence>
<comment type="caution">
    <text evidence="2">The sequence shown here is derived from an EMBL/GenBank/DDBJ whole genome shotgun (WGS) entry which is preliminary data.</text>
</comment>
<feature type="compositionally biased region" description="Polar residues" evidence="1">
    <location>
        <begin position="1"/>
        <end position="10"/>
    </location>
</feature>
<feature type="region of interest" description="Disordered" evidence="1">
    <location>
        <begin position="1"/>
        <end position="69"/>
    </location>
</feature>
<feature type="compositionally biased region" description="Basic residues" evidence="1">
    <location>
        <begin position="361"/>
        <end position="376"/>
    </location>
</feature>
<evidence type="ECO:0000256" key="1">
    <source>
        <dbReference type="SAM" id="MobiDB-lite"/>
    </source>
</evidence>
<gene>
    <name evidence="2" type="ORF">DEA37_0008810</name>
</gene>
<evidence type="ECO:0000313" key="3">
    <source>
        <dbReference type="Proteomes" id="UP000324629"/>
    </source>
</evidence>
<dbReference type="EMBL" id="QNGE01000037">
    <property type="protein sequence ID" value="KAA3682280.1"/>
    <property type="molecule type" value="Genomic_DNA"/>
</dbReference>
<feature type="compositionally biased region" description="Basic and acidic residues" evidence="1">
    <location>
        <begin position="193"/>
        <end position="239"/>
    </location>
</feature>
<organism evidence="2 3">
    <name type="scientific">Paragonimus westermani</name>
    <dbReference type="NCBI Taxonomy" id="34504"/>
    <lineage>
        <taxon>Eukaryota</taxon>
        <taxon>Metazoa</taxon>
        <taxon>Spiralia</taxon>
        <taxon>Lophotrochozoa</taxon>
        <taxon>Platyhelminthes</taxon>
        <taxon>Trematoda</taxon>
        <taxon>Digenea</taxon>
        <taxon>Plagiorchiida</taxon>
        <taxon>Troglotremata</taxon>
        <taxon>Troglotrematidae</taxon>
        <taxon>Paragonimus</taxon>
    </lineage>
</organism>
<feature type="compositionally biased region" description="Basic residues" evidence="1">
    <location>
        <begin position="288"/>
        <end position="298"/>
    </location>
</feature>
<reference evidence="2 3" key="1">
    <citation type="journal article" date="2019" name="Gigascience">
        <title>Whole-genome sequence of the oriental lung fluke Paragonimus westermani.</title>
        <authorList>
            <person name="Oey H."/>
            <person name="Zakrzewski M."/>
            <person name="Narain K."/>
            <person name="Devi K.R."/>
            <person name="Agatsuma T."/>
            <person name="Nawaratna S."/>
            <person name="Gobert G.N."/>
            <person name="Jones M.K."/>
            <person name="Ragan M.A."/>
            <person name="McManus D.P."/>
            <person name="Krause L."/>
        </authorList>
    </citation>
    <scope>NUCLEOTIDE SEQUENCE [LARGE SCALE GENOMIC DNA]</scope>
    <source>
        <strain evidence="2 3">IND2009</strain>
    </source>
</reference>
<feature type="compositionally biased region" description="Basic and acidic residues" evidence="1">
    <location>
        <begin position="274"/>
        <end position="285"/>
    </location>
</feature>